<dbReference type="CDD" id="cd01908">
    <property type="entry name" value="YafJ"/>
    <property type="match status" value="1"/>
</dbReference>
<dbReference type="InterPro" id="IPR017932">
    <property type="entry name" value="GATase_2_dom"/>
</dbReference>
<organism evidence="3 4">
    <name type="scientific">Halomonas lysinitropha</name>
    <dbReference type="NCBI Taxonomy" id="2607506"/>
    <lineage>
        <taxon>Bacteria</taxon>
        <taxon>Pseudomonadati</taxon>
        <taxon>Pseudomonadota</taxon>
        <taxon>Gammaproteobacteria</taxon>
        <taxon>Oceanospirillales</taxon>
        <taxon>Halomonadaceae</taxon>
        <taxon>Halomonas</taxon>
    </lineage>
</organism>
<dbReference type="EMBL" id="CABVOU010000014">
    <property type="protein sequence ID" value="VVZ93976.1"/>
    <property type="molecule type" value="Genomic_DNA"/>
</dbReference>
<gene>
    <name evidence="3" type="ORF">HALO32_00025</name>
</gene>
<keyword evidence="4" id="KW-1185">Reference proteome</keyword>
<evidence type="ECO:0000313" key="4">
    <source>
        <dbReference type="Proteomes" id="UP000326725"/>
    </source>
</evidence>
<dbReference type="InterPro" id="IPR029055">
    <property type="entry name" value="Ntn_hydrolases_N"/>
</dbReference>
<dbReference type="PANTHER" id="PTHR42824">
    <property type="entry name" value="GLUTAMINE AMIDOTRANSFERASE"/>
    <property type="match status" value="1"/>
</dbReference>
<proteinExistence type="predicted"/>
<dbReference type="SUPFAM" id="SSF56235">
    <property type="entry name" value="N-terminal nucleophile aminohydrolases (Ntn hydrolases)"/>
    <property type="match status" value="1"/>
</dbReference>
<protein>
    <recommendedName>
        <fullName evidence="2">Glutamine amidotransferase type-2 domain-containing protein</fullName>
    </recommendedName>
</protein>
<dbReference type="InterPro" id="IPR026869">
    <property type="entry name" value="EgtC-like"/>
</dbReference>
<name>A0A5K1HXT0_9GAMM</name>
<evidence type="ECO:0000256" key="1">
    <source>
        <dbReference type="ARBA" id="ARBA00022962"/>
    </source>
</evidence>
<dbReference type="PROSITE" id="PS51278">
    <property type="entry name" value="GATASE_TYPE_2"/>
    <property type="match status" value="1"/>
</dbReference>
<feature type="domain" description="Glutamine amidotransferase type-2" evidence="2">
    <location>
        <begin position="2"/>
        <end position="267"/>
    </location>
</feature>
<accession>A0A5K1HXT0</accession>
<dbReference type="PANTHER" id="PTHR42824:SF1">
    <property type="entry name" value="GLUTAMINE AMIDOTRANSFERASE YAFJ-RELATED"/>
    <property type="match status" value="1"/>
</dbReference>
<dbReference type="Proteomes" id="UP000326725">
    <property type="component" value="Unassembled WGS sequence"/>
</dbReference>
<sequence length="267" mass="29689">MCELLGMSARYPSALDTSLELFRPRGGEIGPHADGWGLAFFEGRTARLYKEPIPACESRCLAFLQGYELQSDMVIAHIRKANPPGVGRAYANTHPFEREVGGRSWVFAHNGVLPGIQAYTPGRYLPMGDSDSEWAFCLLMEAIHDCISHYGKIGDIQQTLACLAPVIATINPLDEFNFLLGNGEHLFVHAHSELHLLRRECRIDGCDQRVALIATKPLSEEAWQCLLPNTLLILKEGEIVQEVRTPGAASPIAWQRRRAQEQGVTDR</sequence>
<evidence type="ECO:0000313" key="3">
    <source>
        <dbReference type="EMBL" id="VVZ93976.1"/>
    </source>
</evidence>
<reference evidence="3 4" key="1">
    <citation type="submission" date="2019-09" db="EMBL/GenBank/DDBJ databases">
        <authorList>
            <person name="Criscuolo A."/>
        </authorList>
    </citation>
    <scope>NUCLEOTIDE SEQUENCE [LARGE SCALE GENOMIC DNA]</scope>
    <source>
        <strain evidence="4">3(2)</strain>
    </source>
</reference>
<dbReference type="AlphaFoldDB" id="A0A5K1HXT0"/>
<keyword evidence="1" id="KW-0315">Glutamine amidotransferase</keyword>
<dbReference type="Gene3D" id="3.60.20.10">
    <property type="entry name" value="Glutamine Phosphoribosylpyrophosphate, subunit 1, domain 1"/>
    <property type="match status" value="1"/>
</dbReference>
<dbReference type="Pfam" id="PF13230">
    <property type="entry name" value="GATase_4"/>
    <property type="match status" value="1"/>
</dbReference>
<evidence type="ECO:0000259" key="2">
    <source>
        <dbReference type="PROSITE" id="PS51278"/>
    </source>
</evidence>
<dbReference type="RefSeq" id="WP_151441759.1">
    <property type="nucleotide sequence ID" value="NZ_CABVOU010000014.1"/>
</dbReference>